<reference evidence="1 2" key="1">
    <citation type="journal article" date="2022" name="Genome Biol. Evol.">
        <title>The Spruce Budworm Genome: Reconstructing the Evolutionary History of Antifreeze Proteins.</title>
        <authorList>
            <person name="Beliveau C."/>
            <person name="Gagne P."/>
            <person name="Picq S."/>
            <person name="Vernygora O."/>
            <person name="Keeling C.I."/>
            <person name="Pinkney K."/>
            <person name="Doucet D."/>
            <person name="Wen F."/>
            <person name="Johnston J.S."/>
            <person name="Maaroufi H."/>
            <person name="Boyle B."/>
            <person name="Laroche J."/>
            <person name="Dewar K."/>
            <person name="Juretic N."/>
            <person name="Blackburn G."/>
            <person name="Nisole A."/>
            <person name="Brunet B."/>
            <person name="Brandao M."/>
            <person name="Lumley L."/>
            <person name="Duan J."/>
            <person name="Quan G."/>
            <person name="Lucarotti C.J."/>
            <person name="Roe A.D."/>
            <person name="Sperling F.A.H."/>
            <person name="Levesque R.C."/>
            <person name="Cusson M."/>
        </authorList>
    </citation>
    <scope>NUCLEOTIDE SEQUENCE [LARGE SCALE GENOMIC DNA]</scope>
    <source>
        <strain evidence="1">Glfc:IPQL:Cfum</strain>
    </source>
</reference>
<protein>
    <submittedName>
        <fullName evidence="1">Uncharacterized protein</fullName>
    </submittedName>
</protein>
<organism evidence="1 2">
    <name type="scientific">Choristoneura fumiferana</name>
    <name type="common">Spruce budworm moth</name>
    <name type="synonym">Archips fumiferana</name>
    <dbReference type="NCBI Taxonomy" id="7141"/>
    <lineage>
        <taxon>Eukaryota</taxon>
        <taxon>Metazoa</taxon>
        <taxon>Ecdysozoa</taxon>
        <taxon>Arthropoda</taxon>
        <taxon>Hexapoda</taxon>
        <taxon>Insecta</taxon>
        <taxon>Pterygota</taxon>
        <taxon>Neoptera</taxon>
        <taxon>Endopterygota</taxon>
        <taxon>Lepidoptera</taxon>
        <taxon>Glossata</taxon>
        <taxon>Ditrysia</taxon>
        <taxon>Tortricoidea</taxon>
        <taxon>Tortricidae</taxon>
        <taxon>Tortricinae</taxon>
        <taxon>Choristoneura</taxon>
    </lineage>
</organism>
<evidence type="ECO:0000313" key="1">
    <source>
        <dbReference type="EMBL" id="KAI8429296.1"/>
    </source>
</evidence>
<keyword evidence="2" id="KW-1185">Reference proteome</keyword>
<proteinExistence type="predicted"/>
<comment type="caution">
    <text evidence="1">The sequence shown here is derived from an EMBL/GenBank/DDBJ whole genome shotgun (WGS) entry which is preliminary data.</text>
</comment>
<sequence>MSQQQTKNSITLRGSAQIICEYLKYAINSVLFQRGLYPPETFKAEQQYGITLLISEDAQIKSFLTNLLTQSEEWIVKKKVSKLSLIILNVANKEVLECWDFNVQYEDGDAALSKEKNETVSSKELKKIQQEIRDVMLQVAATISYLPFLDCRCSFDVLVHAKTDCDVPEKWAEAEPVAIQNAQNVQFKAFSTGLNKVETVNTRSTQFCSKRVISPETFKAEQQYGITLLISEDAQIKSFLTNLLTQSEEWIVKKKVSKLSLIILNVANKKSLIRRWRCRIVEGKNETVSSKELKKIQQEIRDVMLQVAATISYLPFLDCRCSFDVLVHAKTDCDVPEKWAEAEPVAIQNAQNVQFKAFSTGLNKVETVVSYKLID</sequence>
<dbReference type="Proteomes" id="UP001064048">
    <property type="component" value="Chromosome 12"/>
</dbReference>
<accession>A0ACC0JYG5</accession>
<gene>
    <name evidence="1" type="ORF">MSG28_007795</name>
</gene>
<evidence type="ECO:0000313" key="2">
    <source>
        <dbReference type="Proteomes" id="UP001064048"/>
    </source>
</evidence>
<dbReference type="EMBL" id="CM046112">
    <property type="protein sequence ID" value="KAI8429296.1"/>
    <property type="molecule type" value="Genomic_DNA"/>
</dbReference>
<name>A0ACC0JYG5_CHOFU</name>